<evidence type="ECO:0000256" key="6">
    <source>
        <dbReference type="ARBA" id="ARBA00022723"/>
    </source>
</evidence>
<dbReference type="EMBL" id="LR031570">
    <property type="protein sequence ID" value="VDC72586.1"/>
    <property type="molecule type" value="Genomic_DNA"/>
</dbReference>
<protein>
    <submittedName>
        <fullName evidence="11">Uncharacterized protein</fullName>
    </submittedName>
</protein>
<reference evidence="12" key="1">
    <citation type="submission" date="2018-11" db="EMBL/GenBank/DDBJ databases">
        <authorList>
            <consortium name="Genoscope - CEA"/>
            <person name="William W."/>
        </authorList>
    </citation>
    <scope>NUCLEOTIDE SEQUENCE</scope>
</reference>
<evidence type="ECO:0000256" key="5">
    <source>
        <dbReference type="ARBA" id="ARBA00022640"/>
    </source>
</evidence>
<dbReference type="Gramene" id="A05p40900.2_BraZ1">
    <property type="protein sequence ID" value="A05p40900.2_BraZ1.CDS"/>
    <property type="gene ID" value="A05g40900.2_BraZ1"/>
</dbReference>
<evidence type="ECO:0000313" key="11">
    <source>
        <dbReference type="EMBL" id="CAG7877569.1"/>
    </source>
</evidence>
<keyword evidence="6" id="KW-0479">Metal-binding</keyword>
<keyword evidence="4" id="KW-0150">Chloroplast</keyword>
<dbReference type="PANTHER" id="PTHR43281:SF11">
    <property type="entry name" value="GERANYLGERANYL PYROPHOSPHATE SYNTHASE 11, CHLOROPLASTIC-RELATED"/>
    <property type="match status" value="1"/>
</dbReference>
<evidence type="ECO:0000256" key="7">
    <source>
        <dbReference type="ARBA" id="ARBA00022842"/>
    </source>
</evidence>
<dbReference type="AlphaFoldDB" id="A0A3P5YXV0"/>
<gene>
    <name evidence="12" type="ORF">BRAA05T22300Z</name>
    <name evidence="11" type="ORF">BRAPAZ1V2_A05P40900.2</name>
</gene>
<dbReference type="InterPro" id="IPR008949">
    <property type="entry name" value="Isoprenoid_synthase_dom_sf"/>
</dbReference>
<dbReference type="InterPro" id="IPR000092">
    <property type="entry name" value="Polyprenyl_synt"/>
</dbReference>
<keyword evidence="7" id="KW-0460">Magnesium</keyword>
<dbReference type="GO" id="GO:0009507">
    <property type="term" value="C:chloroplast"/>
    <property type="evidence" value="ECO:0007669"/>
    <property type="project" value="UniProtKB-SubCell"/>
</dbReference>
<evidence type="ECO:0000256" key="3">
    <source>
        <dbReference type="ARBA" id="ARBA00006706"/>
    </source>
</evidence>
<comment type="subcellular location">
    <subcellularLocation>
        <location evidence="2">Plastid</location>
        <location evidence="2">Chloroplast</location>
    </subcellularLocation>
</comment>
<evidence type="ECO:0000256" key="8">
    <source>
        <dbReference type="ARBA" id="ARBA00022946"/>
    </source>
</evidence>
<dbReference type="InterPro" id="IPR033749">
    <property type="entry name" value="Polyprenyl_synt_CS"/>
</dbReference>
<evidence type="ECO:0000256" key="10">
    <source>
        <dbReference type="RuleBase" id="RU004466"/>
    </source>
</evidence>
<dbReference type="PROSITE" id="PS00444">
    <property type="entry name" value="POLYPRENYL_SYNTHASE_2"/>
    <property type="match status" value="1"/>
</dbReference>
<evidence type="ECO:0000256" key="1">
    <source>
        <dbReference type="ARBA" id="ARBA00001946"/>
    </source>
</evidence>
<evidence type="ECO:0000313" key="12">
    <source>
        <dbReference type="EMBL" id="VDC72586.1"/>
    </source>
</evidence>
<sequence>MATVHLSSSSLFIQFKGRRYNSISTVKSLQKRNVLSISSALTSRGGDMVTPHGKGNDHNSSTFDFKSYMILKAESVNAALDVCVPLMKPLTIQEAVRYSLLAGGKRVRPLLCIAACELVGGDEATAMSAACAVEMIHTSSLIHDDLPCMDNADLRRGKPTNHKLFGEDMAVLAGDALLALAFENMTVVTSGLVAPDRMVRAVIELAKAIGTKGLVAGQVVDLRSERISPEDAGLERLEFIHLHKTAALLEAAAVIGVIMGGGTEEEIERLRKYARCMLAPGKELFLYFGIRLIFQCIGLLFQVVDDILDVTKSTEELGKSAGKDVMAGKLTYPRLIGLEKSRELAETLSREAKEQLQGFDPYKAAPLVALASYIASRHN</sequence>
<comment type="function">
    <text evidence="9">Catalyzes the trans-addition of the three molecules of IPP onto DMAPP to form geranylgeranyl pyrophosphate.</text>
</comment>
<dbReference type="SUPFAM" id="SSF48576">
    <property type="entry name" value="Terpenoid synthases"/>
    <property type="match status" value="1"/>
</dbReference>
<dbReference type="PANTHER" id="PTHR43281">
    <property type="entry name" value="FARNESYL DIPHOSPHATE SYNTHASE"/>
    <property type="match status" value="1"/>
</dbReference>
<accession>A0A3P5YXV0</accession>
<keyword evidence="10" id="KW-0808">Transferase</keyword>
<keyword evidence="5" id="KW-0934">Plastid</keyword>
<dbReference type="CDD" id="cd00685">
    <property type="entry name" value="Trans_IPPS_HT"/>
    <property type="match status" value="1"/>
</dbReference>
<name>A0A3P5YXV0_BRACM</name>
<dbReference type="FunFam" id="1.10.600.10:FF:000001">
    <property type="entry name" value="Geranylgeranyl diphosphate synthase"/>
    <property type="match status" value="1"/>
</dbReference>
<evidence type="ECO:0000256" key="2">
    <source>
        <dbReference type="ARBA" id="ARBA00004229"/>
    </source>
</evidence>
<dbReference type="Gene3D" id="1.10.600.10">
    <property type="entry name" value="Farnesyl Diphosphate Synthase"/>
    <property type="match status" value="1"/>
</dbReference>
<dbReference type="EMBL" id="LS974621">
    <property type="protein sequence ID" value="CAG7877569.1"/>
    <property type="molecule type" value="Genomic_DNA"/>
</dbReference>
<comment type="cofactor">
    <cofactor evidence="1">
        <name>Mg(2+)</name>
        <dbReference type="ChEBI" id="CHEBI:18420"/>
    </cofactor>
</comment>
<dbReference type="Pfam" id="PF00348">
    <property type="entry name" value="polyprenyl_synt"/>
    <property type="match status" value="2"/>
</dbReference>
<dbReference type="GO" id="GO:0004659">
    <property type="term" value="F:prenyltransferase activity"/>
    <property type="evidence" value="ECO:0007669"/>
    <property type="project" value="InterPro"/>
</dbReference>
<dbReference type="Proteomes" id="UP000694005">
    <property type="component" value="Chromosome A05"/>
</dbReference>
<evidence type="ECO:0000256" key="4">
    <source>
        <dbReference type="ARBA" id="ARBA00022528"/>
    </source>
</evidence>
<dbReference type="GO" id="GO:0046872">
    <property type="term" value="F:metal ion binding"/>
    <property type="evidence" value="ECO:0007669"/>
    <property type="project" value="UniProtKB-KW"/>
</dbReference>
<evidence type="ECO:0000256" key="9">
    <source>
        <dbReference type="ARBA" id="ARBA00049609"/>
    </source>
</evidence>
<keyword evidence="8" id="KW-0809">Transit peptide</keyword>
<dbReference type="GO" id="GO:0008299">
    <property type="term" value="P:isoprenoid biosynthetic process"/>
    <property type="evidence" value="ECO:0007669"/>
    <property type="project" value="InterPro"/>
</dbReference>
<proteinExistence type="inferred from homology"/>
<organism evidence="12">
    <name type="scientific">Brassica campestris</name>
    <name type="common">Field mustard</name>
    <dbReference type="NCBI Taxonomy" id="3711"/>
    <lineage>
        <taxon>Eukaryota</taxon>
        <taxon>Viridiplantae</taxon>
        <taxon>Streptophyta</taxon>
        <taxon>Embryophyta</taxon>
        <taxon>Tracheophyta</taxon>
        <taxon>Spermatophyta</taxon>
        <taxon>Magnoliopsida</taxon>
        <taxon>eudicotyledons</taxon>
        <taxon>Gunneridae</taxon>
        <taxon>Pentapetalae</taxon>
        <taxon>rosids</taxon>
        <taxon>malvids</taxon>
        <taxon>Brassicales</taxon>
        <taxon>Brassicaceae</taxon>
        <taxon>Brassiceae</taxon>
        <taxon>Brassica</taxon>
    </lineage>
</organism>
<comment type="similarity">
    <text evidence="3 10">Belongs to the FPP/GGPP synthase family.</text>
</comment>
<dbReference type="SFLD" id="SFLDS00005">
    <property type="entry name" value="Isoprenoid_Synthase_Type_I"/>
    <property type="match status" value="1"/>
</dbReference>
<dbReference type="PROSITE" id="PS00723">
    <property type="entry name" value="POLYPRENYL_SYNTHASE_1"/>
    <property type="match status" value="1"/>
</dbReference>